<reference evidence="1" key="1">
    <citation type="journal article" date="2023" name="Insect Mol. Biol.">
        <title>Genome sequencing provides insights into the evolution of gene families encoding plant cell wall-degrading enzymes in longhorned beetles.</title>
        <authorList>
            <person name="Shin N.R."/>
            <person name="Okamura Y."/>
            <person name="Kirsch R."/>
            <person name="Pauchet Y."/>
        </authorList>
    </citation>
    <scope>NUCLEOTIDE SEQUENCE</scope>
    <source>
        <strain evidence="1">MMC_N1</strain>
    </source>
</reference>
<accession>A0ABQ9JCR1</accession>
<evidence type="ECO:0000313" key="1">
    <source>
        <dbReference type="EMBL" id="KAJ8975187.1"/>
    </source>
</evidence>
<evidence type="ECO:0000313" key="2">
    <source>
        <dbReference type="Proteomes" id="UP001162164"/>
    </source>
</evidence>
<keyword evidence="2" id="KW-1185">Reference proteome</keyword>
<organism evidence="1 2">
    <name type="scientific">Molorchus minor</name>
    <dbReference type="NCBI Taxonomy" id="1323400"/>
    <lineage>
        <taxon>Eukaryota</taxon>
        <taxon>Metazoa</taxon>
        <taxon>Ecdysozoa</taxon>
        <taxon>Arthropoda</taxon>
        <taxon>Hexapoda</taxon>
        <taxon>Insecta</taxon>
        <taxon>Pterygota</taxon>
        <taxon>Neoptera</taxon>
        <taxon>Endopterygota</taxon>
        <taxon>Coleoptera</taxon>
        <taxon>Polyphaga</taxon>
        <taxon>Cucujiformia</taxon>
        <taxon>Chrysomeloidea</taxon>
        <taxon>Cerambycidae</taxon>
        <taxon>Lamiinae</taxon>
        <taxon>Monochamini</taxon>
        <taxon>Molorchus</taxon>
    </lineage>
</organism>
<protein>
    <recommendedName>
        <fullName evidence="3">Saposin B-type domain-containing protein</fullName>
    </recommendedName>
</protein>
<proteinExistence type="predicted"/>
<comment type="caution">
    <text evidence="1">The sequence shown here is derived from an EMBL/GenBank/DDBJ whole genome shotgun (WGS) entry which is preliminary data.</text>
</comment>
<dbReference type="EMBL" id="JAPWTJ010000861">
    <property type="protein sequence ID" value="KAJ8975187.1"/>
    <property type="molecule type" value="Genomic_DNA"/>
</dbReference>
<gene>
    <name evidence="1" type="ORF">NQ317_001836</name>
</gene>
<name>A0ABQ9JCR1_9CUCU</name>
<dbReference type="Proteomes" id="UP001162164">
    <property type="component" value="Unassembled WGS sequence"/>
</dbReference>
<evidence type="ECO:0008006" key="3">
    <source>
        <dbReference type="Google" id="ProtNLM"/>
    </source>
</evidence>
<sequence length="131" mass="15016">MLDLYFPEKDYNIAELMICRTCVRPFASYSKFATVCATTEEYITNNCKQINTNSQDLVECGKRICNSAASVRGMQLTQQIVEDKTPSLDLSIPIPREQQKANCVSDFRITRLQHCRADDLQFLCGDHWQVI</sequence>